<dbReference type="Gene3D" id="3.40.50.2000">
    <property type="entry name" value="Glycogen Phosphorylase B"/>
    <property type="match status" value="2"/>
</dbReference>
<proteinExistence type="predicted"/>
<organism evidence="5 6">
    <name type="scientific">Mycolicibacterium grossiae</name>
    <dbReference type="NCBI Taxonomy" id="1552759"/>
    <lineage>
        <taxon>Bacteria</taxon>
        <taxon>Bacillati</taxon>
        <taxon>Actinomycetota</taxon>
        <taxon>Actinomycetes</taxon>
        <taxon>Mycobacteriales</taxon>
        <taxon>Mycobacteriaceae</taxon>
        <taxon>Mycolicibacterium</taxon>
    </lineage>
</organism>
<dbReference type="Proteomes" id="UP000178953">
    <property type="component" value="Unassembled WGS sequence"/>
</dbReference>
<dbReference type="GO" id="GO:0016757">
    <property type="term" value="F:glycosyltransferase activity"/>
    <property type="evidence" value="ECO:0007669"/>
    <property type="project" value="UniProtKB-KW"/>
</dbReference>
<name>A0A1E8PXC4_9MYCO</name>
<feature type="domain" description="Glycosyltransferase subfamily 4-like N-terminal" evidence="4">
    <location>
        <begin position="7"/>
        <end position="172"/>
    </location>
</feature>
<dbReference type="AlphaFoldDB" id="A0A1E8PXC4"/>
<dbReference type="GO" id="GO:0008610">
    <property type="term" value="P:lipid biosynthetic process"/>
    <property type="evidence" value="ECO:0007669"/>
    <property type="project" value="UniProtKB-ARBA"/>
</dbReference>
<keyword evidence="6" id="KW-1185">Reference proteome</keyword>
<keyword evidence="2" id="KW-0808">Transferase</keyword>
<evidence type="ECO:0008006" key="7">
    <source>
        <dbReference type="Google" id="ProtNLM"/>
    </source>
</evidence>
<evidence type="ECO:0000256" key="2">
    <source>
        <dbReference type="ARBA" id="ARBA00022679"/>
    </source>
</evidence>
<dbReference type="GO" id="GO:1901137">
    <property type="term" value="P:carbohydrate derivative biosynthetic process"/>
    <property type="evidence" value="ECO:0007669"/>
    <property type="project" value="UniProtKB-ARBA"/>
</dbReference>
<gene>
    <name evidence="5" type="ORF">BEL07_25305</name>
</gene>
<keyword evidence="1" id="KW-0328">Glycosyltransferase</keyword>
<dbReference type="InterPro" id="IPR001296">
    <property type="entry name" value="Glyco_trans_1"/>
</dbReference>
<dbReference type="Pfam" id="PF00534">
    <property type="entry name" value="Glycos_transf_1"/>
    <property type="match status" value="1"/>
</dbReference>
<protein>
    <recommendedName>
        <fullName evidence="7">Glycosyl transferase family 1</fullName>
    </recommendedName>
</protein>
<evidence type="ECO:0000313" key="6">
    <source>
        <dbReference type="Proteomes" id="UP000178953"/>
    </source>
</evidence>
<dbReference type="SUPFAM" id="SSF53756">
    <property type="entry name" value="UDP-Glycosyltransferase/glycogen phosphorylase"/>
    <property type="match status" value="1"/>
</dbReference>
<comment type="caution">
    <text evidence="5">The sequence shown here is derived from an EMBL/GenBank/DDBJ whole genome shotgun (WGS) entry which is preliminary data.</text>
</comment>
<dbReference type="InterPro" id="IPR050194">
    <property type="entry name" value="Glycosyltransferase_grp1"/>
</dbReference>
<feature type="domain" description="Glycosyl transferase family 1" evidence="3">
    <location>
        <begin position="190"/>
        <end position="345"/>
    </location>
</feature>
<dbReference type="PANTHER" id="PTHR45947">
    <property type="entry name" value="SULFOQUINOVOSYL TRANSFERASE SQD2"/>
    <property type="match status" value="1"/>
</dbReference>
<accession>A0A1E8PXC4</accession>
<dbReference type="OrthoDB" id="9810929at2"/>
<dbReference type="InterPro" id="IPR028098">
    <property type="entry name" value="Glyco_trans_4-like_N"/>
</dbReference>
<evidence type="ECO:0000256" key="1">
    <source>
        <dbReference type="ARBA" id="ARBA00022676"/>
    </source>
</evidence>
<dbReference type="Pfam" id="PF13579">
    <property type="entry name" value="Glyco_trans_4_4"/>
    <property type="match status" value="1"/>
</dbReference>
<reference evidence="5 6" key="1">
    <citation type="submission" date="2016-09" db="EMBL/GenBank/DDBJ databases">
        <title>genome sequence of Mycobacterium sp. 739 SCH.</title>
        <authorList>
            <person name="Greninger A.L."/>
            <person name="Qin X."/>
            <person name="Jerome K."/>
            <person name="Vora S."/>
            <person name="Quinn K."/>
        </authorList>
    </citation>
    <scope>NUCLEOTIDE SEQUENCE [LARGE SCALE GENOMIC DNA]</scope>
    <source>
        <strain evidence="5 6">SCH</strain>
    </source>
</reference>
<sequence>MRVGLVGVPRLLAPLAGALASQDAEVTVYGCLQDAETPDRADDAGYRVVRMPGVVGRTAADLAPVLNDFARFLASEWETDRPDAVNADGWIHGVAAQLAADRTSIPTVQTLPRLGAVTGQRQSRIVGPPARSRLERLLAKSATRVAAACSEDVAELIRMGCPRSRTAVLPHGVDLEVFEPTGAKDERSAGFRVVTAVDDLLPYQGLEDLVCAVAKLPDAELVVVGGPAGADVATDADANRLLAMAAHYGAAHVTVTGSLSPARRAEVLRSADAFAYPSWYDSQAVHVIEAMACGVPVVASEAGAMADVVVHEVTGVLVPPRAPARLREALSGMLHGGVLRDGMGLSGRTRARSCYSWERVAVQSLDLYRAAVGVPAVGARRVPVAAAAR</sequence>
<evidence type="ECO:0000259" key="4">
    <source>
        <dbReference type="Pfam" id="PF13579"/>
    </source>
</evidence>
<evidence type="ECO:0000259" key="3">
    <source>
        <dbReference type="Pfam" id="PF00534"/>
    </source>
</evidence>
<dbReference type="PANTHER" id="PTHR45947:SF3">
    <property type="entry name" value="SULFOQUINOVOSYL TRANSFERASE SQD2"/>
    <property type="match status" value="1"/>
</dbReference>
<dbReference type="GO" id="GO:1903509">
    <property type="term" value="P:liposaccharide metabolic process"/>
    <property type="evidence" value="ECO:0007669"/>
    <property type="project" value="UniProtKB-ARBA"/>
</dbReference>
<dbReference type="EMBL" id="MCHX01000085">
    <property type="protein sequence ID" value="OFJ50973.1"/>
    <property type="molecule type" value="Genomic_DNA"/>
</dbReference>
<evidence type="ECO:0000313" key="5">
    <source>
        <dbReference type="EMBL" id="OFJ50973.1"/>
    </source>
</evidence>
<dbReference type="RefSeq" id="WP_070355814.1">
    <property type="nucleotide sequence ID" value="NZ_CP043474.1"/>
</dbReference>